<keyword evidence="2" id="KW-1185">Reference proteome</keyword>
<sequence length="209" mass="23818">MTGLFELFYQSLRKLKNRPQPETGGARLDVAESLREIGRIGELIDGVELERSEALHPRDLEAIAGLIQTYNFIEFNLRRCIELFTHAGLLERNDKVLPISRLATVLKSALEGVEGAEPWADHLAEIELHRESRNQLAHWAARRIIGEEALLILTMNPAESKKRTGHPSDHQHSTFGIMLVKDLEWLVRHVGKYDKMLAEATSAWHLRYA</sequence>
<dbReference type="EMBL" id="JAXUBM010000004">
    <property type="protein sequence ID" value="MDZ5737512.1"/>
    <property type="molecule type" value="Genomic_DNA"/>
</dbReference>
<gene>
    <name evidence="1" type="ORF">SOW75_04885</name>
</gene>
<organism evidence="1 2">
    <name type="scientific">Pseudomonas asiatica</name>
    <dbReference type="NCBI Taxonomy" id="2219225"/>
    <lineage>
        <taxon>Bacteria</taxon>
        <taxon>Pseudomonadati</taxon>
        <taxon>Pseudomonadota</taxon>
        <taxon>Gammaproteobacteria</taxon>
        <taxon>Pseudomonadales</taxon>
        <taxon>Pseudomonadaceae</taxon>
        <taxon>Pseudomonas</taxon>
    </lineage>
</organism>
<dbReference type="RefSeq" id="WP_322490924.1">
    <property type="nucleotide sequence ID" value="NZ_JAXUBM010000004.1"/>
</dbReference>
<dbReference type="Proteomes" id="UP001292116">
    <property type="component" value="Unassembled WGS sequence"/>
</dbReference>
<proteinExistence type="predicted"/>
<accession>A0ABU5KUG6</accession>
<name>A0ABU5KUG6_9PSED</name>
<comment type="caution">
    <text evidence="1">The sequence shown here is derived from an EMBL/GenBank/DDBJ whole genome shotgun (WGS) entry which is preliminary data.</text>
</comment>
<evidence type="ECO:0000313" key="2">
    <source>
        <dbReference type="Proteomes" id="UP001292116"/>
    </source>
</evidence>
<protein>
    <submittedName>
        <fullName evidence="1">Uncharacterized protein</fullName>
    </submittedName>
</protein>
<evidence type="ECO:0000313" key="1">
    <source>
        <dbReference type="EMBL" id="MDZ5737512.1"/>
    </source>
</evidence>
<reference evidence="1 2" key="1">
    <citation type="submission" date="2023-11" db="EMBL/GenBank/DDBJ databases">
        <title>Draft genomes analysis of Pseudomonas asiatica isolated from milk, feces and farm soil of cows suffering from clinical mastitis.</title>
        <authorList>
            <person name="Rahman T."/>
            <person name="Das Z.C."/>
            <person name="Hoque M.N."/>
        </authorList>
    </citation>
    <scope>NUCLEOTIDE SEQUENCE [LARGE SCALE GENOMIC DNA]</scope>
    <source>
        <strain evidence="1 2">2F2</strain>
    </source>
</reference>